<accession>A0ABN1MS87</accession>
<dbReference type="NCBIfam" id="TIGR04183">
    <property type="entry name" value="Por_Secre_tail"/>
    <property type="match status" value="1"/>
</dbReference>
<feature type="signal peptide" evidence="2">
    <location>
        <begin position="1"/>
        <end position="20"/>
    </location>
</feature>
<keyword evidence="5" id="KW-1185">Reference proteome</keyword>
<feature type="domain" description="Secretion system C-terminal sorting" evidence="3">
    <location>
        <begin position="256"/>
        <end position="319"/>
    </location>
</feature>
<reference evidence="4 5" key="1">
    <citation type="journal article" date="2019" name="Int. J. Syst. Evol. Microbiol.">
        <title>The Global Catalogue of Microorganisms (GCM) 10K type strain sequencing project: providing services to taxonomists for standard genome sequencing and annotation.</title>
        <authorList>
            <consortium name="The Broad Institute Genomics Platform"/>
            <consortium name="The Broad Institute Genome Sequencing Center for Infectious Disease"/>
            <person name="Wu L."/>
            <person name="Ma J."/>
        </authorList>
    </citation>
    <scope>NUCLEOTIDE SEQUENCE [LARGE SCALE GENOMIC DNA]</scope>
    <source>
        <strain evidence="4 5">JCM 16083</strain>
    </source>
</reference>
<sequence length="323" mass="35374">MLMKKLVLSVMALSAGILYGQQTVDFEELTFESGQNFWNGSDGSGMFQSQQLTFSNSYTPDWSSWSGFAYSKDTDVTTAGYQNQYSAFTGSGDASVNYAVWYSDGVITFDEPSEVSTISVTNTTYAALSMRDGDGVAKQFGSTTNAGGDVDGTNGEDWLRLIVYGWNTANEMTDSVIFYLADYRFENDVEDYIVDTWEQIDLSSLGIVSKLTFKMQSTDVGEYGMNTPAYFALDNIEYEVVNSASVSGNEIAEFSIFPNPATTSFTVVTESEVPSGAQLLTLSGQVIYKFETVVSGMKVDVSGLDSGIYVFQMDNTVKRIVVQ</sequence>
<gene>
    <name evidence="4" type="ORF">GCM10009118_26130</name>
</gene>
<dbReference type="Pfam" id="PF14717">
    <property type="entry name" value="DUF4465"/>
    <property type="match status" value="1"/>
</dbReference>
<dbReference type="Gene3D" id="2.60.120.1350">
    <property type="entry name" value="Protein of unknown function DUF4465"/>
    <property type="match status" value="1"/>
</dbReference>
<keyword evidence="1 2" id="KW-0732">Signal</keyword>
<evidence type="ECO:0000313" key="5">
    <source>
        <dbReference type="Proteomes" id="UP001501126"/>
    </source>
</evidence>
<name>A0ABN1MS87_9FLAO</name>
<evidence type="ECO:0000259" key="3">
    <source>
        <dbReference type="Pfam" id="PF18962"/>
    </source>
</evidence>
<dbReference type="EMBL" id="BAAAFH010000022">
    <property type="protein sequence ID" value="GAA0876203.1"/>
    <property type="molecule type" value="Genomic_DNA"/>
</dbReference>
<dbReference type="InterPro" id="IPR027828">
    <property type="entry name" value="DUF4465"/>
</dbReference>
<dbReference type="Pfam" id="PF18962">
    <property type="entry name" value="Por_Secre_tail"/>
    <property type="match status" value="1"/>
</dbReference>
<feature type="chain" id="PRO_5045313885" description="Secretion system C-terminal sorting domain-containing protein" evidence="2">
    <location>
        <begin position="21"/>
        <end position="323"/>
    </location>
</feature>
<evidence type="ECO:0000256" key="2">
    <source>
        <dbReference type="SAM" id="SignalP"/>
    </source>
</evidence>
<evidence type="ECO:0000313" key="4">
    <source>
        <dbReference type="EMBL" id="GAA0876203.1"/>
    </source>
</evidence>
<proteinExistence type="predicted"/>
<dbReference type="Proteomes" id="UP001501126">
    <property type="component" value="Unassembled WGS sequence"/>
</dbReference>
<comment type="caution">
    <text evidence="4">The sequence shown here is derived from an EMBL/GenBank/DDBJ whole genome shotgun (WGS) entry which is preliminary data.</text>
</comment>
<protein>
    <recommendedName>
        <fullName evidence="3">Secretion system C-terminal sorting domain-containing protein</fullName>
    </recommendedName>
</protein>
<evidence type="ECO:0000256" key="1">
    <source>
        <dbReference type="ARBA" id="ARBA00022729"/>
    </source>
</evidence>
<dbReference type="InterPro" id="IPR026444">
    <property type="entry name" value="Secre_tail"/>
</dbReference>
<organism evidence="4 5">
    <name type="scientific">Wandonia haliotis</name>
    <dbReference type="NCBI Taxonomy" id="574963"/>
    <lineage>
        <taxon>Bacteria</taxon>
        <taxon>Pseudomonadati</taxon>
        <taxon>Bacteroidota</taxon>
        <taxon>Flavobacteriia</taxon>
        <taxon>Flavobacteriales</taxon>
        <taxon>Crocinitomicaceae</taxon>
        <taxon>Wandonia</taxon>
    </lineage>
</organism>